<feature type="domain" description="Wings apart-like protein C-terminal" evidence="3">
    <location>
        <begin position="219"/>
        <end position="595"/>
    </location>
</feature>
<evidence type="ECO:0000313" key="5">
    <source>
        <dbReference type="Proteomes" id="UP000054217"/>
    </source>
</evidence>
<dbReference type="PANTHER" id="PTHR22100:SF13">
    <property type="entry name" value="WINGS APART-LIKE PROTEIN HOMOLOG"/>
    <property type="match status" value="1"/>
</dbReference>
<feature type="compositionally biased region" description="Basic and acidic residues" evidence="2">
    <location>
        <begin position="737"/>
        <end position="749"/>
    </location>
</feature>
<dbReference type="EMBL" id="KN831968">
    <property type="protein sequence ID" value="KIO05025.1"/>
    <property type="molecule type" value="Genomic_DNA"/>
</dbReference>
<feature type="region of interest" description="Disordered" evidence="2">
    <location>
        <begin position="175"/>
        <end position="200"/>
    </location>
</feature>
<feature type="compositionally biased region" description="Polar residues" evidence="2">
    <location>
        <begin position="75"/>
        <end position="87"/>
    </location>
</feature>
<reference evidence="4 5" key="1">
    <citation type="submission" date="2014-04" db="EMBL/GenBank/DDBJ databases">
        <authorList>
            <consortium name="DOE Joint Genome Institute"/>
            <person name="Kuo A."/>
            <person name="Kohler A."/>
            <person name="Costa M.D."/>
            <person name="Nagy L.G."/>
            <person name="Floudas D."/>
            <person name="Copeland A."/>
            <person name="Barry K.W."/>
            <person name="Cichocki N."/>
            <person name="Veneault-Fourrey C."/>
            <person name="LaButti K."/>
            <person name="Lindquist E.A."/>
            <person name="Lipzen A."/>
            <person name="Lundell T."/>
            <person name="Morin E."/>
            <person name="Murat C."/>
            <person name="Sun H."/>
            <person name="Tunlid A."/>
            <person name="Henrissat B."/>
            <person name="Grigoriev I.V."/>
            <person name="Hibbett D.S."/>
            <person name="Martin F."/>
            <person name="Nordberg H.P."/>
            <person name="Cantor M.N."/>
            <person name="Hua S.X."/>
        </authorList>
    </citation>
    <scope>NUCLEOTIDE SEQUENCE [LARGE SCALE GENOMIC DNA]</scope>
    <source>
        <strain evidence="4 5">Marx 270</strain>
    </source>
</reference>
<dbReference type="InParanoid" id="A0A0C3NVX6"/>
<dbReference type="HOGENOM" id="CLU_012436_0_0_1"/>
<evidence type="ECO:0000259" key="3">
    <source>
        <dbReference type="Pfam" id="PF07814"/>
    </source>
</evidence>
<dbReference type="InterPro" id="IPR011989">
    <property type="entry name" value="ARM-like"/>
</dbReference>
<dbReference type="STRING" id="870435.A0A0C3NVX6"/>
<sequence>MSAIQLCAVIHTPPFTATDTVRQSVMQRVYGRKGRRTTREPRLPETETPTDTDDNDSPSPGRRKRRKITVEASPLTATPDGSPSKRPQTPIPDSPQVNGRPQSSTPTRKRQATPDDLAQSPSKQQPLRPMKTYAGPSRSFLVNLPISSLDLDNLHDQTQEDMSQESYTDLRNRWGVDKSEDDPLPFEPAPSPSRRLKRTSSASFQTSLSYNSSGVLNELKSITELRNKGESRRFMDEVGYLFEGLEMSSAIALRRTSALEIVNKLCDPDFNRRAKAFDFYVLTWDKLSISRGGVSDKMFDAILSFFAALASRDPHTLGDLSRRPDFADTLVDILVSLRDKTDVLSLAAANANVTDFKACGISRSEILVLKNLSAMVSKELHEESESQPSVRALVSHTLAMLPATLAVRHLDPILASLEAELSLVGPRITAYLSGLPLLPVPSELCSAALSLEHLESCLRLVDSFLLGQWSTANLEDDRAAVFRAACADDLASNFLSLCVLSQVQLRESESEDQRILAWKCLCGALRVLTLLSHGDLSWCEATLVEEYSLPFVALVAIQSQSKWLENEGDQHPGGETFDLLCLALGLLMNWATMSEKVSGLCREQCKPILLESPLCLLAILTAIDPSCPGNRPCIRACQCSERQSILRCLTALYVQHTSTHDDSPPENVFLRGYTAVLLGILIKGNKASLDVVLAALSAGSSSAKLRSLICHCHAFLDSYKQTVTSLNEGTTSLASQDSRDRRKGSWDKSGEEIARGVIASLESLCSSS</sequence>
<dbReference type="PANTHER" id="PTHR22100">
    <property type="entry name" value="WINGS APART-LIKE PROTEIN HOMOLOG"/>
    <property type="match status" value="1"/>
</dbReference>
<dbReference type="Proteomes" id="UP000054217">
    <property type="component" value="Unassembled WGS sequence"/>
</dbReference>
<keyword evidence="5" id="KW-1185">Reference proteome</keyword>
<evidence type="ECO:0000256" key="1">
    <source>
        <dbReference type="ARBA" id="ARBA00006854"/>
    </source>
</evidence>
<organism evidence="4 5">
    <name type="scientific">Pisolithus tinctorius Marx 270</name>
    <dbReference type="NCBI Taxonomy" id="870435"/>
    <lineage>
        <taxon>Eukaryota</taxon>
        <taxon>Fungi</taxon>
        <taxon>Dikarya</taxon>
        <taxon>Basidiomycota</taxon>
        <taxon>Agaricomycotina</taxon>
        <taxon>Agaricomycetes</taxon>
        <taxon>Agaricomycetidae</taxon>
        <taxon>Boletales</taxon>
        <taxon>Sclerodermatineae</taxon>
        <taxon>Pisolithaceae</taxon>
        <taxon>Pisolithus</taxon>
    </lineage>
</organism>
<accession>A0A0C3NVX6</accession>
<reference evidence="5" key="2">
    <citation type="submission" date="2015-01" db="EMBL/GenBank/DDBJ databases">
        <title>Evolutionary Origins and Diversification of the Mycorrhizal Mutualists.</title>
        <authorList>
            <consortium name="DOE Joint Genome Institute"/>
            <consortium name="Mycorrhizal Genomics Consortium"/>
            <person name="Kohler A."/>
            <person name="Kuo A."/>
            <person name="Nagy L.G."/>
            <person name="Floudas D."/>
            <person name="Copeland A."/>
            <person name="Barry K.W."/>
            <person name="Cichocki N."/>
            <person name="Veneault-Fourrey C."/>
            <person name="LaButti K."/>
            <person name="Lindquist E.A."/>
            <person name="Lipzen A."/>
            <person name="Lundell T."/>
            <person name="Morin E."/>
            <person name="Murat C."/>
            <person name="Riley R."/>
            <person name="Ohm R."/>
            <person name="Sun H."/>
            <person name="Tunlid A."/>
            <person name="Henrissat B."/>
            <person name="Grigoriev I.V."/>
            <person name="Hibbett D.S."/>
            <person name="Martin F."/>
        </authorList>
    </citation>
    <scope>NUCLEOTIDE SEQUENCE [LARGE SCALE GENOMIC DNA]</scope>
    <source>
        <strain evidence="5">Marx 270</strain>
    </source>
</reference>
<comment type="similarity">
    <text evidence="1">Belongs to the WAPL family.</text>
</comment>
<dbReference type="Pfam" id="PF07814">
    <property type="entry name" value="WAPL"/>
    <property type="match status" value="1"/>
</dbReference>
<dbReference type="InterPro" id="IPR022771">
    <property type="entry name" value="WAPL_C"/>
</dbReference>
<dbReference type="OrthoDB" id="78088at2759"/>
<feature type="compositionally biased region" description="Polar residues" evidence="2">
    <location>
        <begin position="15"/>
        <end position="26"/>
    </location>
</feature>
<feature type="region of interest" description="Disordered" evidence="2">
    <location>
        <begin position="12"/>
        <end position="136"/>
    </location>
</feature>
<evidence type="ECO:0000313" key="4">
    <source>
        <dbReference type="EMBL" id="KIO05025.1"/>
    </source>
</evidence>
<protein>
    <recommendedName>
        <fullName evidence="3">Wings apart-like protein C-terminal domain-containing protein</fullName>
    </recommendedName>
</protein>
<proteinExistence type="inferred from homology"/>
<name>A0A0C3NVX6_PISTI</name>
<dbReference type="InterPro" id="IPR039874">
    <property type="entry name" value="WAPL"/>
</dbReference>
<dbReference type="Gene3D" id="1.25.10.10">
    <property type="entry name" value="Leucine-rich Repeat Variant"/>
    <property type="match status" value="1"/>
</dbReference>
<evidence type="ECO:0000256" key="2">
    <source>
        <dbReference type="SAM" id="MobiDB-lite"/>
    </source>
</evidence>
<gene>
    <name evidence="4" type="ORF">M404DRAFT_25636</name>
</gene>
<feature type="region of interest" description="Disordered" evidence="2">
    <location>
        <begin position="730"/>
        <end position="749"/>
    </location>
</feature>
<feature type="compositionally biased region" description="Polar residues" evidence="2">
    <location>
        <begin position="95"/>
        <end position="106"/>
    </location>
</feature>
<dbReference type="AlphaFoldDB" id="A0A0C3NVX6"/>